<keyword evidence="2" id="KW-1185">Reference proteome</keyword>
<comment type="caution">
    <text evidence="1">The sequence shown here is derived from an EMBL/GenBank/DDBJ whole genome shotgun (WGS) entry which is preliminary data.</text>
</comment>
<organism evidence="1 2">
    <name type="scientific">Mycena maculata</name>
    <dbReference type="NCBI Taxonomy" id="230809"/>
    <lineage>
        <taxon>Eukaryota</taxon>
        <taxon>Fungi</taxon>
        <taxon>Dikarya</taxon>
        <taxon>Basidiomycota</taxon>
        <taxon>Agaricomycotina</taxon>
        <taxon>Agaricomycetes</taxon>
        <taxon>Agaricomycetidae</taxon>
        <taxon>Agaricales</taxon>
        <taxon>Marasmiineae</taxon>
        <taxon>Mycenaceae</taxon>
        <taxon>Mycena</taxon>
    </lineage>
</organism>
<gene>
    <name evidence="1" type="ORF">DFH07DRAFT_272579</name>
</gene>
<dbReference type="EMBL" id="JARJLG010000024">
    <property type="protein sequence ID" value="KAJ7770288.1"/>
    <property type="molecule type" value="Genomic_DNA"/>
</dbReference>
<accession>A0AAD7NQ44</accession>
<name>A0AAD7NQ44_9AGAR</name>
<proteinExistence type="predicted"/>
<evidence type="ECO:0000313" key="1">
    <source>
        <dbReference type="EMBL" id="KAJ7770288.1"/>
    </source>
</evidence>
<sequence length="145" mass="16847">METDRHRTTTAGAPRVLRSVRYAHADRTPHDPEVQALRRELWEVRRRMTADVAEERVLLQKLRDRGVEEGRDADRDFVTGARIQQLEAELRDAQAGAKYERSKRHRLEAVVEDIRRECKEPFVVPALLEAFLTISNLTTEAMQED</sequence>
<evidence type="ECO:0000313" key="2">
    <source>
        <dbReference type="Proteomes" id="UP001215280"/>
    </source>
</evidence>
<dbReference type="Proteomes" id="UP001215280">
    <property type="component" value="Unassembled WGS sequence"/>
</dbReference>
<dbReference type="AlphaFoldDB" id="A0AAD7NQ44"/>
<protein>
    <submittedName>
        <fullName evidence="1">Uncharacterized protein</fullName>
    </submittedName>
</protein>
<reference evidence="1" key="1">
    <citation type="submission" date="2023-03" db="EMBL/GenBank/DDBJ databases">
        <title>Massive genome expansion in bonnet fungi (Mycena s.s.) driven by repeated elements and novel gene families across ecological guilds.</title>
        <authorList>
            <consortium name="Lawrence Berkeley National Laboratory"/>
            <person name="Harder C.B."/>
            <person name="Miyauchi S."/>
            <person name="Viragh M."/>
            <person name="Kuo A."/>
            <person name="Thoen E."/>
            <person name="Andreopoulos B."/>
            <person name="Lu D."/>
            <person name="Skrede I."/>
            <person name="Drula E."/>
            <person name="Henrissat B."/>
            <person name="Morin E."/>
            <person name="Kohler A."/>
            <person name="Barry K."/>
            <person name="LaButti K."/>
            <person name="Morin E."/>
            <person name="Salamov A."/>
            <person name="Lipzen A."/>
            <person name="Mereny Z."/>
            <person name="Hegedus B."/>
            <person name="Baldrian P."/>
            <person name="Stursova M."/>
            <person name="Weitz H."/>
            <person name="Taylor A."/>
            <person name="Grigoriev I.V."/>
            <person name="Nagy L.G."/>
            <person name="Martin F."/>
            <person name="Kauserud H."/>
        </authorList>
    </citation>
    <scope>NUCLEOTIDE SEQUENCE</scope>
    <source>
        <strain evidence="1">CBHHK188m</strain>
    </source>
</reference>